<evidence type="ECO:0000313" key="2">
    <source>
        <dbReference type="Proteomes" id="UP000038040"/>
    </source>
</evidence>
<reference evidence="4" key="1">
    <citation type="submission" date="2017-02" db="UniProtKB">
        <authorList>
            <consortium name="WormBaseParasite"/>
        </authorList>
    </citation>
    <scope>IDENTIFICATION</scope>
</reference>
<proteinExistence type="predicted"/>
<dbReference type="Proteomes" id="UP000274756">
    <property type="component" value="Unassembled WGS sequence"/>
</dbReference>
<evidence type="ECO:0000313" key="3">
    <source>
        <dbReference type="Proteomes" id="UP000274756"/>
    </source>
</evidence>
<gene>
    <name evidence="1" type="ORF">DME_LOCUS837</name>
</gene>
<protein>
    <submittedName>
        <fullName evidence="4">ARF7EP_C domain-containing protein</fullName>
    </submittedName>
</protein>
<dbReference type="WBParaSite" id="DME_0000589801-mRNA-1">
    <property type="protein sequence ID" value="DME_0000589801-mRNA-1"/>
    <property type="gene ID" value="DME_0000589801"/>
</dbReference>
<dbReference type="AlphaFoldDB" id="A0A0N4UES6"/>
<evidence type="ECO:0000313" key="1">
    <source>
        <dbReference type="EMBL" id="VDN50864.1"/>
    </source>
</evidence>
<dbReference type="Proteomes" id="UP000038040">
    <property type="component" value="Unplaced"/>
</dbReference>
<organism evidence="2 4">
    <name type="scientific">Dracunculus medinensis</name>
    <name type="common">Guinea worm</name>
    <dbReference type="NCBI Taxonomy" id="318479"/>
    <lineage>
        <taxon>Eukaryota</taxon>
        <taxon>Metazoa</taxon>
        <taxon>Ecdysozoa</taxon>
        <taxon>Nematoda</taxon>
        <taxon>Chromadorea</taxon>
        <taxon>Rhabditida</taxon>
        <taxon>Spirurina</taxon>
        <taxon>Dracunculoidea</taxon>
        <taxon>Dracunculidae</taxon>
        <taxon>Dracunculus</taxon>
    </lineage>
</organism>
<name>A0A0N4UES6_DRAME</name>
<dbReference type="EMBL" id="UYYG01000009">
    <property type="protein sequence ID" value="VDN50864.1"/>
    <property type="molecule type" value="Genomic_DNA"/>
</dbReference>
<evidence type="ECO:0000313" key="4">
    <source>
        <dbReference type="WBParaSite" id="DME_0000589801-mRNA-1"/>
    </source>
</evidence>
<sequence>MIVLNNAKYKKIKKLAEDKISQWGFWGNVAEPIRWSCPDSQLADTERNKRLIHRHRNKLSSGQVPNKDEEMPQSSMRKIVWFAPISTRLGGSDNRNMLSKRIYQVGVPCSKCALYPCSTCEDNLCTGGGARDEIFN</sequence>
<keyword evidence="3" id="KW-1185">Reference proteome</keyword>
<accession>A0A0N4UES6</accession>
<reference evidence="1 3" key="2">
    <citation type="submission" date="2018-11" db="EMBL/GenBank/DDBJ databases">
        <authorList>
            <consortium name="Pathogen Informatics"/>
        </authorList>
    </citation>
    <scope>NUCLEOTIDE SEQUENCE [LARGE SCALE GENOMIC DNA]</scope>
</reference>